<gene>
    <name evidence="18" type="ORF">CUN61_15440</name>
</gene>
<keyword evidence="5" id="KW-0410">Iron transport</keyword>
<accession>A0A4P6G7A6</accession>
<dbReference type="RefSeq" id="WP_208672157.1">
    <property type="nucleotide sequence ID" value="NZ_CP024767.1"/>
</dbReference>
<dbReference type="InterPro" id="IPR036942">
    <property type="entry name" value="Beta-barrel_TonB_sf"/>
</dbReference>
<dbReference type="NCBIfam" id="TIGR01783">
    <property type="entry name" value="TonB-siderophor"/>
    <property type="match status" value="1"/>
</dbReference>
<dbReference type="GO" id="GO:0015344">
    <property type="term" value="F:siderophore uptake transmembrane transporter activity"/>
    <property type="evidence" value="ECO:0007669"/>
    <property type="project" value="TreeGrafter"/>
</dbReference>
<evidence type="ECO:0000256" key="12">
    <source>
        <dbReference type="ARBA" id="ARBA00023170"/>
    </source>
</evidence>
<evidence type="ECO:0000256" key="10">
    <source>
        <dbReference type="ARBA" id="ARBA00023077"/>
    </source>
</evidence>
<dbReference type="PANTHER" id="PTHR32552:SF82">
    <property type="entry name" value="FCUA PROTEIN"/>
    <property type="match status" value="1"/>
</dbReference>
<evidence type="ECO:0000256" key="8">
    <source>
        <dbReference type="ARBA" id="ARBA00023004"/>
    </source>
</evidence>
<evidence type="ECO:0000256" key="2">
    <source>
        <dbReference type="ARBA" id="ARBA00009810"/>
    </source>
</evidence>
<dbReference type="SMART" id="SM00965">
    <property type="entry name" value="STN"/>
    <property type="match status" value="1"/>
</dbReference>
<evidence type="ECO:0000256" key="3">
    <source>
        <dbReference type="ARBA" id="ARBA00022448"/>
    </source>
</evidence>
<keyword evidence="4 14" id="KW-1134">Transmembrane beta strand</keyword>
<dbReference type="InterPro" id="IPR039426">
    <property type="entry name" value="TonB-dep_rcpt-like"/>
</dbReference>
<keyword evidence="7" id="KW-0732">Signal</keyword>
<evidence type="ECO:0000256" key="4">
    <source>
        <dbReference type="ARBA" id="ARBA00022452"/>
    </source>
</evidence>
<evidence type="ECO:0000256" key="1">
    <source>
        <dbReference type="ARBA" id="ARBA00004571"/>
    </source>
</evidence>
<dbReference type="Gene3D" id="2.170.130.10">
    <property type="entry name" value="TonB-dependent receptor, plug domain"/>
    <property type="match status" value="1"/>
</dbReference>
<evidence type="ECO:0000256" key="15">
    <source>
        <dbReference type="PROSITE-ProRule" id="PRU10144"/>
    </source>
</evidence>
<dbReference type="GO" id="GO:0015891">
    <property type="term" value="P:siderophore transport"/>
    <property type="evidence" value="ECO:0007669"/>
    <property type="project" value="InterPro"/>
</dbReference>
<comment type="subcellular location">
    <subcellularLocation>
        <location evidence="1 14">Cell outer membrane</location>
        <topology evidence="1 14">Multi-pass membrane protein</topology>
    </subcellularLocation>
</comment>
<dbReference type="Pfam" id="PF07715">
    <property type="entry name" value="Plug"/>
    <property type="match status" value="1"/>
</dbReference>
<dbReference type="Gene3D" id="3.55.50.30">
    <property type="match status" value="1"/>
</dbReference>
<dbReference type="GO" id="GO:0038023">
    <property type="term" value="F:signaling receptor activity"/>
    <property type="evidence" value="ECO:0007669"/>
    <property type="project" value="InterPro"/>
</dbReference>
<dbReference type="SUPFAM" id="SSF56935">
    <property type="entry name" value="Porins"/>
    <property type="match status" value="1"/>
</dbReference>
<reference evidence="18 19" key="1">
    <citation type="submission" date="2017-11" db="EMBL/GenBank/DDBJ databases">
        <title>Genome sequence of Pseudomonas arsenicoxydans ACM1.</title>
        <authorList>
            <person name="Nascimento F.X."/>
        </authorList>
    </citation>
    <scope>NUCLEOTIDE SEQUENCE [LARGE SCALE GENOMIC DNA]</scope>
    <source>
        <strain evidence="18 19">ACM1</strain>
    </source>
</reference>
<evidence type="ECO:0000256" key="16">
    <source>
        <dbReference type="RuleBase" id="RU003357"/>
    </source>
</evidence>
<evidence type="ECO:0000256" key="9">
    <source>
        <dbReference type="ARBA" id="ARBA00023065"/>
    </source>
</evidence>
<dbReference type="InterPro" id="IPR010105">
    <property type="entry name" value="TonB_sidphr_rcpt"/>
</dbReference>
<dbReference type="GO" id="GO:0009279">
    <property type="term" value="C:cell outer membrane"/>
    <property type="evidence" value="ECO:0007669"/>
    <property type="project" value="UniProtKB-SubCell"/>
</dbReference>
<name>A0A4P6G7A6_9PSED</name>
<keyword evidence="8" id="KW-0408">Iron</keyword>
<keyword evidence="6 14" id="KW-0812">Transmembrane</keyword>
<dbReference type="PROSITE" id="PS01156">
    <property type="entry name" value="TONB_DEPENDENT_REC_2"/>
    <property type="match status" value="1"/>
</dbReference>
<organism evidence="18 19">
    <name type="scientific">Pseudomonas arsenicoxydans</name>
    <dbReference type="NCBI Taxonomy" id="702115"/>
    <lineage>
        <taxon>Bacteria</taxon>
        <taxon>Pseudomonadati</taxon>
        <taxon>Pseudomonadota</taxon>
        <taxon>Gammaproteobacteria</taxon>
        <taxon>Pseudomonadales</taxon>
        <taxon>Pseudomonadaceae</taxon>
        <taxon>Pseudomonas</taxon>
    </lineage>
</organism>
<keyword evidence="12 18" id="KW-0675">Receptor</keyword>
<evidence type="ECO:0000259" key="17">
    <source>
        <dbReference type="SMART" id="SM00965"/>
    </source>
</evidence>
<dbReference type="EMBL" id="CP024767">
    <property type="protein sequence ID" value="QAY85300.1"/>
    <property type="molecule type" value="Genomic_DNA"/>
</dbReference>
<dbReference type="InterPro" id="IPR000531">
    <property type="entry name" value="Beta-barrel_TonB"/>
</dbReference>
<dbReference type="InterPro" id="IPR037066">
    <property type="entry name" value="Plug_dom_sf"/>
</dbReference>
<dbReference type="AlphaFoldDB" id="A0A4P6G7A6"/>
<evidence type="ECO:0000256" key="13">
    <source>
        <dbReference type="ARBA" id="ARBA00023237"/>
    </source>
</evidence>
<keyword evidence="11 14" id="KW-0472">Membrane</keyword>
<evidence type="ECO:0000256" key="6">
    <source>
        <dbReference type="ARBA" id="ARBA00022692"/>
    </source>
</evidence>
<dbReference type="CDD" id="cd01347">
    <property type="entry name" value="ligand_gated_channel"/>
    <property type="match status" value="1"/>
</dbReference>
<dbReference type="Pfam" id="PF07660">
    <property type="entry name" value="STN"/>
    <property type="match status" value="1"/>
</dbReference>
<keyword evidence="19" id="KW-1185">Reference proteome</keyword>
<dbReference type="Proteomes" id="UP000291121">
    <property type="component" value="Chromosome"/>
</dbReference>
<evidence type="ECO:0000256" key="11">
    <source>
        <dbReference type="ARBA" id="ARBA00023136"/>
    </source>
</evidence>
<feature type="domain" description="Secretin/TonB short N-terminal" evidence="17">
    <location>
        <begin position="68"/>
        <end position="119"/>
    </location>
</feature>
<keyword evidence="9" id="KW-0406">Ion transport</keyword>
<dbReference type="InterPro" id="IPR010917">
    <property type="entry name" value="TonB_rcpt_CS"/>
</dbReference>
<evidence type="ECO:0000313" key="19">
    <source>
        <dbReference type="Proteomes" id="UP000291121"/>
    </source>
</evidence>
<dbReference type="Gene3D" id="2.40.170.20">
    <property type="entry name" value="TonB-dependent receptor, beta-barrel domain"/>
    <property type="match status" value="1"/>
</dbReference>
<comment type="similarity">
    <text evidence="2 14 16">Belongs to the TonB-dependent receptor family.</text>
</comment>
<dbReference type="Pfam" id="PF00593">
    <property type="entry name" value="TonB_dep_Rec_b-barrel"/>
    <property type="match status" value="1"/>
</dbReference>
<dbReference type="InterPro" id="IPR011662">
    <property type="entry name" value="Secretin/TonB_short_N"/>
</dbReference>
<evidence type="ECO:0000256" key="14">
    <source>
        <dbReference type="PROSITE-ProRule" id="PRU01360"/>
    </source>
</evidence>
<keyword evidence="13 14" id="KW-0998">Cell outer membrane</keyword>
<sequence>MPAVMSCSTRLAPFRLRPLLHLSLLLSLSACPLFITAGWAEDASRRSYQVPAGSLDAALTRFAGLAGVNLSMDPSLVSGRKSPGLSGEFAVEEGFARLLQGSGLQLQPVGEQAYILTPAPEGGSLQLAPTSVLGATGGTDGEVYAGGQVARKGSQGLLGSKDFMETPFSMTTYTSEVVKNQQARTLGDLVASDPSVRVTNPAGGRYEQFTIRGLSLFNSDVSYNGLYGVLPTYTIDMEMADRVDILKGPSELINGISPRGSVGGGINVVPKRATDTPITSLTANYASNNQIGGAVDIGRRFGEDDKFGIRFNGVKQSGDTEWDHQSVDRDMAVLGLDFRGDRLRLSTDVGHTERDTDAPQERVTVGANAQVPHASDVSRNYAQPWSKARTKDTFGMVNGEFDVSDSVMLYGGVGARKSNHDFLRHAVSITNDAGDFSVLPRDFTRDENVRTANVGVRNWFHTGPVSHEVNLAASYFYMDFENGGARYAASPSNLYDPVETPTPVRPTRQDPKVYTENRFSGVALSDTLGFFDDRVLLTLGARWQRVKVDDWSDNIKGDTAYDEEKVSPSGGILFKATDKLSLYANYMEGLSQGKIAPSTSVNEDEIFPPFISRQVEVGAKYDAGPFAVTAAVFRIKQPAYETNAITRVFGPNGKRENTGVEVSMFGEPLNGVRLLGGVMYIDSELTNTTNGTYDGNRAPATPKYNVNVGAEYDVRSVEGLTLTSRAIYSSSQYLDQSNVKEIDAWTRMDVGARYAFKVDEKNVTLRANVENVADKRYWSSAGASDDSEPGLTLSTPRTYLLSATVDF</sequence>
<dbReference type="InterPro" id="IPR012910">
    <property type="entry name" value="Plug_dom"/>
</dbReference>
<proteinExistence type="inferred from homology"/>
<dbReference type="PROSITE" id="PS52016">
    <property type="entry name" value="TONB_DEPENDENT_REC_3"/>
    <property type="match status" value="1"/>
</dbReference>
<protein>
    <submittedName>
        <fullName evidence="18">TonB-dependent siderophore receptor</fullName>
    </submittedName>
</protein>
<dbReference type="PANTHER" id="PTHR32552">
    <property type="entry name" value="FERRICHROME IRON RECEPTOR-RELATED"/>
    <property type="match status" value="1"/>
</dbReference>
<feature type="short sequence motif" description="TonB C-terminal box" evidence="15">
    <location>
        <begin position="790"/>
        <end position="807"/>
    </location>
</feature>
<keyword evidence="3 14" id="KW-0813">Transport</keyword>
<evidence type="ECO:0000256" key="7">
    <source>
        <dbReference type="ARBA" id="ARBA00022729"/>
    </source>
</evidence>
<keyword evidence="10 16" id="KW-0798">TonB box</keyword>
<evidence type="ECO:0000313" key="18">
    <source>
        <dbReference type="EMBL" id="QAY85300.1"/>
    </source>
</evidence>
<evidence type="ECO:0000256" key="5">
    <source>
        <dbReference type="ARBA" id="ARBA00022496"/>
    </source>
</evidence>